<sequence length="94" mass="10426">MKELNFGFFVLTFVMLFTVFNSAFSADPIKFNQCTDSYSPPIHSIEVTVSPNPPVSAVDNVFTISGNFSLSLENDVFDFTTPGEPLLIYTCETI</sequence>
<accession>A0A397UY09</accession>
<dbReference type="Proteomes" id="UP000266673">
    <property type="component" value="Unassembled WGS sequence"/>
</dbReference>
<gene>
    <name evidence="2" type="ORF">C2G38_2094031</name>
</gene>
<dbReference type="EMBL" id="QKWP01000770">
    <property type="protein sequence ID" value="RIB15124.1"/>
    <property type="molecule type" value="Genomic_DNA"/>
</dbReference>
<dbReference type="OrthoDB" id="10596142at2759"/>
<dbReference type="AlphaFoldDB" id="A0A397UY09"/>
<evidence type="ECO:0008006" key="4">
    <source>
        <dbReference type="Google" id="ProtNLM"/>
    </source>
</evidence>
<feature type="signal peptide" evidence="1">
    <location>
        <begin position="1"/>
        <end position="25"/>
    </location>
</feature>
<feature type="non-terminal residue" evidence="2">
    <location>
        <position position="94"/>
    </location>
</feature>
<keyword evidence="3" id="KW-1185">Reference proteome</keyword>
<organism evidence="2 3">
    <name type="scientific">Gigaspora rosea</name>
    <dbReference type="NCBI Taxonomy" id="44941"/>
    <lineage>
        <taxon>Eukaryota</taxon>
        <taxon>Fungi</taxon>
        <taxon>Fungi incertae sedis</taxon>
        <taxon>Mucoromycota</taxon>
        <taxon>Glomeromycotina</taxon>
        <taxon>Glomeromycetes</taxon>
        <taxon>Diversisporales</taxon>
        <taxon>Gigasporaceae</taxon>
        <taxon>Gigaspora</taxon>
    </lineage>
</organism>
<name>A0A397UY09_9GLOM</name>
<evidence type="ECO:0000313" key="2">
    <source>
        <dbReference type="EMBL" id="RIB15124.1"/>
    </source>
</evidence>
<reference evidence="2 3" key="1">
    <citation type="submission" date="2018-06" db="EMBL/GenBank/DDBJ databases">
        <title>Comparative genomics reveals the genomic features of Rhizophagus irregularis, R. cerebriforme, R. diaphanum and Gigaspora rosea, and their symbiotic lifestyle signature.</title>
        <authorList>
            <person name="Morin E."/>
            <person name="San Clemente H."/>
            <person name="Chen E.C.H."/>
            <person name="De La Providencia I."/>
            <person name="Hainaut M."/>
            <person name="Kuo A."/>
            <person name="Kohler A."/>
            <person name="Murat C."/>
            <person name="Tang N."/>
            <person name="Roy S."/>
            <person name="Loubradou J."/>
            <person name="Henrissat B."/>
            <person name="Grigoriev I.V."/>
            <person name="Corradi N."/>
            <person name="Roux C."/>
            <person name="Martin F.M."/>
        </authorList>
    </citation>
    <scope>NUCLEOTIDE SEQUENCE [LARGE SCALE GENOMIC DNA]</scope>
    <source>
        <strain evidence="2 3">DAOM 194757</strain>
    </source>
</reference>
<keyword evidence="1" id="KW-0732">Signal</keyword>
<protein>
    <recommendedName>
        <fullName evidence="4">MD-2-related lipid-recognition domain-containing protein</fullName>
    </recommendedName>
</protein>
<evidence type="ECO:0000313" key="3">
    <source>
        <dbReference type="Proteomes" id="UP000266673"/>
    </source>
</evidence>
<comment type="caution">
    <text evidence="2">The sequence shown here is derived from an EMBL/GenBank/DDBJ whole genome shotgun (WGS) entry which is preliminary data.</text>
</comment>
<proteinExistence type="predicted"/>
<evidence type="ECO:0000256" key="1">
    <source>
        <dbReference type="SAM" id="SignalP"/>
    </source>
</evidence>
<feature type="chain" id="PRO_5017285281" description="MD-2-related lipid-recognition domain-containing protein" evidence="1">
    <location>
        <begin position="26"/>
        <end position="94"/>
    </location>
</feature>